<keyword evidence="2 5" id="KW-0472">Membrane</keyword>
<dbReference type="SMART" id="SM00409">
    <property type="entry name" value="IG"/>
    <property type="match status" value="3"/>
</dbReference>
<evidence type="ECO:0000313" key="7">
    <source>
        <dbReference type="EMBL" id="SOQ53947.1"/>
    </source>
</evidence>
<dbReference type="GO" id="GO:0016020">
    <property type="term" value="C:membrane"/>
    <property type="evidence" value="ECO:0007669"/>
    <property type="project" value="UniProtKB-SubCell"/>
</dbReference>
<dbReference type="Gene3D" id="2.60.40.10">
    <property type="entry name" value="Immunoglobulins"/>
    <property type="match status" value="3"/>
</dbReference>
<feature type="domain" description="Ig-like" evidence="6">
    <location>
        <begin position="419"/>
        <end position="497"/>
    </location>
</feature>
<dbReference type="InterPro" id="IPR013783">
    <property type="entry name" value="Ig-like_fold"/>
</dbReference>
<feature type="compositionally biased region" description="Acidic residues" evidence="4">
    <location>
        <begin position="753"/>
        <end position="772"/>
    </location>
</feature>
<gene>
    <name evidence="7" type="ORF">SFRICE_014092</name>
</gene>
<dbReference type="InterPro" id="IPR013151">
    <property type="entry name" value="Immunoglobulin_dom"/>
</dbReference>
<feature type="domain" description="Ig-like" evidence="6">
    <location>
        <begin position="319"/>
        <end position="414"/>
    </location>
</feature>
<organism evidence="7">
    <name type="scientific">Spodoptera frugiperda</name>
    <name type="common">Fall armyworm</name>
    <dbReference type="NCBI Taxonomy" id="7108"/>
    <lineage>
        <taxon>Eukaryota</taxon>
        <taxon>Metazoa</taxon>
        <taxon>Ecdysozoa</taxon>
        <taxon>Arthropoda</taxon>
        <taxon>Hexapoda</taxon>
        <taxon>Insecta</taxon>
        <taxon>Pterygota</taxon>
        <taxon>Neoptera</taxon>
        <taxon>Endopterygota</taxon>
        <taxon>Lepidoptera</taxon>
        <taxon>Glossata</taxon>
        <taxon>Ditrysia</taxon>
        <taxon>Noctuoidea</taxon>
        <taxon>Noctuidae</taxon>
        <taxon>Amphipyrinae</taxon>
        <taxon>Spodoptera</taxon>
    </lineage>
</organism>
<dbReference type="InterPro" id="IPR013162">
    <property type="entry name" value="CD80_C2-set"/>
</dbReference>
<dbReference type="PANTHER" id="PTHR23278">
    <property type="entry name" value="SIDESTEP PROTEIN"/>
    <property type="match status" value="1"/>
</dbReference>
<dbReference type="AlphaFoldDB" id="A0A2H1WLQ5"/>
<feature type="domain" description="Ig-like" evidence="6">
    <location>
        <begin position="119"/>
        <end position="204"/>
    </location>
</feature>
<proteinExistence type="predicted"/>
<reference evidence="7" key="1">
    <citation type="submission" date="2016-07" db="EMBL/GenBank/DDBJ databases">
        <authorList>
            <person name="Bretaudeau A."/>
        </authorList>
    </citation>
    <scope>NUCLEOTIDE SEQUENCE</scope>
    <source>
        <strain evidence="7">Rice</strain>
        <tissue evidence="7">Whole body</tissue>
    </source>
</reference>
<accession>A0A2H1WLQ5</accession>
<evidence type="ECO:0000259" key="6">
    <source>
        <dbReference type="PROSITE" id="PS50835"/>
    </source>
</evidence>
<sequence>MESSVLWMVFPTIDTSHTRAAQLLHTATLRRRIFKTHLTCTAVGSMAISNPFAKVGDFGHNHPLERRLKVQLSAGLSQITSAASSSSDDDDLFSYVVTIFAYRFEIIELRAMRDREARIPCGNHKIQLDGAGAFVIWLKNDKEIKYRYPNPDYEVGWVNPENIYETSCDPGLCRDPTNLIIKKVTNEDEGLYRCRVHYTSKQVADHLIELKVVSAPETPTIYINGEEFRRITVGPLNVGSDLNITCDVERRDTETEVYWRRNGAVTESNIFTTYNRVQAELVLENLTRQDDKMHLECLVQTADVSEAIVRPLVIRLILPPLSVHIMLDGNNKFAVGVPRVVECLVSGSFPAPIVGWFLGDSLLTPTDFKVYDGNTTSSTLTLTTTLNDDGKVLTCRAHNMLIPVQMFEDRTNITVGFSPECETKRVVTVGIVNNEIETVTCTVSASPEPVQFVWTFADGRSVITTGTALSNIKFSTNLTWLPSDSDFGVLECRATNSFGIQRNPCLFNLVPGGPPEPPKCDISRSVASQLDVNCRLAMLEAHLRSVAVGQSPRRVSRNAAHEYEPLAWLETSRVPRWDGGRPQTLVFKLVDETGNTLRHIKDSVQYHKLQYLPEEMNFTATYYSTSSRGDSIKTSLVLKSFASALREQKMRKEKEKKEVSDLSDPGWLPFVEVVSGMLLIAVAVVVVGLGTQICFVRREEESEPDLVPRHSECFHREPDIEMENMSLGLMNTPVCSPVVHTSRVFIGGPSSPAEEETLEEETEFVGDQDDDSQQSFFV</sequence>
<dbReference type="EMBL" id="ODYU01009477">
    <property type="protein sequence ID" value="SOQ53947.1"/>
    <property type="molecule type" value="Genomic_DNA"/>
</dbReference>
<evidence type="ECO:0000256" key="5">
    <source>
        <dbReference type="SAM" id="Phobius"/>
    </source>
</evidence>
<name>A0A2H1WLQ5_SPOFR</name>
<dbReference type="Pfam" id="PF08205">
    <property type="entry name" value="C2-set_2"/>
    <property type="match status" value="1"/>
</dbReference>
<keyword evidence="5" id="KW-0812">Transmembrane</keyword>
<evidence type="ECO:0000256" key="3">
    <source>
        <dbReference type="ARBA" id="ARBA00023157"/>
    </source>
</evidence>
<evidence type="ECO:0000256" key="2">
    <source>
        <dbReference type="ARBA" id="ARBA00023136"/>
    </source>
</evidence>
<feature type="domain" description="Ig-like" evidence="6">
    <location>
        <begin position="219"/>
        <end position="309"/>
    </location>
</feature>
<feature type="transmembrane region" description="Helical" evidence="5">
    <location>
        <begin position="667"/>
        <end position="689"/>
    </location>
</feature>
<comment type="subcellular location">
    <subcellularLocation>
        <location evidence="1">Membrane</location>
        <topology evidence="1">Single-pass membrane protein</topology>
    </subcellularLocation>
</comment>
<dbReference type="PROSITE" id="PS50835">
    <property type="entry name" value="IG_LIKE"/>
    <property type="match status" value="4"/>
</dbReference>
<dbReference type="InterPro" id="IPR036179">
    <property type="entry name" value="Ig-like_dom_sf"/>
</dbReference>
<evidence type="ECO:0000256" key="4">
    <source>
        <dbReference type="SAM" id="MobiDB-lite"/>
    </source>
</evidence>
<evidence type="ECO:0000256" key="1">
    <source>
        <dbReference type="ARBA" id="ARBA00004167"/>
    </source>
</evidence>
<feature type="region of interest" description="Disordered" evidence="4">
    <location>
        <begin position="748"/>
        <end position="778"/>
    </location>
</feature>
<dbReference type="InterPro" id="IPR003599">
    <property type="entry name" value="Ig_sub"/>
</dbReference>
<dbReference type="CDD" id="cd00096">
    <property type="entry name" value="Ig"/>
    <property type="match status" value="1"/>
</dbReference>
<keyword evidence="5" id="KW-1133">Transmembrane helix</keyword>
<dbReference type="SUPFAM" id="SSF48726">
    <property type="entry name" value="Immunoglobulin"/>
    <property type="match status" value="4"/>
</dbReference>
<keyword evidence="3" id="KW-1015">Disulfide bond</keyword>
<dbReference type="InterPro" id="IPR007110">
    <property type="entry name" value="Ig-like_dom"/>
</dbReference>
<protein>
    <submittedName>
        <fullName evidence="7">SFRICE_014092</fullName>
    </submittedName>
</protein>
<dbReference type="Pfam" id="PF00047">
    <property type="entry name" value="ig"/>
    <property type="match status" value="1"/>
</dbReference>
<dbReference type="PANTHER" id="PTHR23278:SF19">
    <property type="entry name" value="OBSCURIN"/>
    <property type="match status" value="1"/>
</dbReference>